<dbReference type="Proteomes" id="UP000225997">
    <property type="component" value="Unassembled WGS sequence"/>
</dbReference>
<gene>
    <name evidence="1" type="ORF">COF40_29100</name>
</gene>
<dbReference type="RefSeq" id="WP_100062287.1">
    <property type="nucleotide sequence ID" value="NZ_NUSQ01000217.1"/>
</dbReference>
<proteinExistence type="predicted"/>
<dbReference type="Gene3D" id="3.40.630.30">
    <property type="match status" value="1"/>
</dbReference>
<dbReference type="PROSITE" id="PS51186">
    <property type="entry name" value="GNAT"/>
    <property type="match status" value="1"/>
</dbReference>
<evidence type="ECO:0000313" key="1">
    <source>
        <dbReference type="EMBL" id="PHD57830.1"/>
    </source>
</evidence>
<comment type="caution">
    <text evidence="1">The sequence shown here is derived from an EMBL/GenBank/DDBJ whole genome shotgun (WGS) entry which is preliminary data.</text>
</comment>
<dbReference type="GO" id="GO:0016747">
    <property type="term" value="F:acyltransferase activity, transferring groups other than amino-acyl groups"/>
    <property type="evidence" value="ECO:0007669"/>
    <property type="project" value="InterPro"/>
</dbReference>
<sequence>MTTTSITIEPMQAKYNSQVGQLLVYGFRGKFQHLTNMNDDNLTLFFKSLFDHFPTEEGSQRMVALKEEEVIGTLSVKWNVKSNIKGEKQNLPPLNWKSFNSFGKWNFLKLLIGLSFLDHKPQAGECYIADAVVHPDHRSKGVGKLLFEWAQQFVLAEPTLNILTLHVAGKNERAKHLYEKLSFQTYSKKNSIIRHFLFNELQWFFMVQRIK</sequence>
<dbReference type="CDD" id="cd04301">
    <property type="entry name" value="NAT_SF"/>
    <property type="match status" value="1"/>
</dbReference>
<dbReference type="Pfam" id="PF00583">
    <property type="entry name" value="Acetyltransf_1"/>
    <property type="match status" value="1"/>
</dbReference>
<dbReference type="SUPFAM" id="SSF55729">
    <property type="entry name" value="Acyl-CoA N-acyltransferases (Nat)"/>
    <property type="match status" value="1"/>
</dbReference>
<dbReference type="InterPro" id="IPR000182">
    <property type="entry name" value="GNAT_dom"/>
</dbReference>
<dbReference type="InterPro" id="IPR016181">
    <property type="entry name" value="Acyl_CoA_acyltransferase"/>
</dbReference>
<protein>
    <submittedName>
        <fullName evidence="1">GNAT family N-acetyltransferase</fullName>
    </submittedName>
</protein>
<name>A0A2C4PZZ2_9BACI</name>
<keyword evidence="1" id="KW-0808">Transferase</keyword>
<accession>A0A2C4PZZ2</accession>
<dbReference type="AlphaFoldDB" id="A0A2C4PZZ2"/>
<evidence type="ECO:0000313" key="2">
    <source>
        <dbReference type="Proteomes" id="UP000225997"/>
    </source>
</evidence>
<organism evidence="1 2">
    <name type="scientific">Bacillus toyonensis</name>
    <dbReference type="NCBI Taxonomy" id="155322"/>
    <lineage>
        <taxon>Bacteria</taxon>
        <taxon>Bacillati</taxon>
        <taxon>Bacillota</taxon>
        <taxon>Bacilli</taxon>
        <taxon>Bacillales</taxon>
        <taxon>Bacillaceae</taxon>
        <taxon>Bacillus</taxon>
        <taxon>Bacillus cereus group</taxon>
    </lineage>
</organism>
<reference evidence="1 2" key="1">
    <citation type="submission" date="2017-09" db="EMBL/GenBank/DDBJ databases">
        <title>Large-scale bioinformatics analysis of Bacillus genomes uncovers conserved roles of natural products in bacterial physiology.</title>
        <authorList>
            <consortium name="Agbiome Team Llc"/>
            <person name="Bleich R.M."/>
            <person name="Grubbs K.J."/>
            <person name="Santa Maria K.C."/>
            <person name="Allen S.E."/>
            <person name="Farag S."/>
            <person name="Shank E.A."/>
            <person name="Bowers A."/>
        </authorList>
    </citation>
    <scope>NUCLEOTIDE SEQUENCE [LARGE SCALE GENOMIC DNA]</scope>
    <source>
        <strain evidence="1 2">AFS044250</strain>
    </source>
</reference>
<dbReference type="EMBL" id="NUSQ01000217">
    <property type="protein sequence ID" value="PHD57830.1"/>
    <property type="molecule type" value="Genomic_DNA"/>
</dbReference>